<dbReference type="WBParaSite" id="JU765_v2.g17456.t1">
    <property type="protein sequence ID" value="JU765_v2.g17456.t1"/>
    <property type="gene ID" value="JU765_v2.g17456"/>
</dbReference>
<name>A0AC34QLE2_9BILA</name>
<proteinExistence type="predicted"/>
<sequence length="179" mass="20005">MPVLSVFDGSILLFFTFWWSTILQLLPVIFILVNCARKHEEIVENVNPTQSTEIPLDISPVEQELLNSKKETNPRIRSFPVDDSIRVAKKRIDSERPSPTSNQEKEKLSGVQPSAESLTSEILVPVGKTLTTPAPQSSMTSSKNLKIFGKERPDTKNTVQFGEQRITASKSIPVNPCRT</sequence>
<evidence type="ECO:0000313" key="2">
    <source>
        <dbReference type="WBParaSite" id="JU765_v2.g17456.t1"/>
    </source>
</evidence>
<organism evidence="1 2">
    <name type="scientific">Panagrolaimus sp. JU765</name>
    <dbReference type="NCBI Taxonomy" id="591449"/>
    <lineage>
        <taxon>Eukaryota</taxon>
        <taxon>Metazoa</taxon>
        <taxon>Ecdysozoa</taxon>
        <taxon>Nematoda</taxon>
        <taxon>Chromadorea</taxon>
        <taxon>Rhabditida</taxon>
        <taxon>Tylenchina</taxon>
        <taxon>Panagrolaimomorpha</taxon>
        <taxon>Panagrolaimoidea</taxon>
        <taxon>Panagrolaimidae</taxon>
        <taxon>Panagrolaimus</taxon>
    </lineage>
</organism>
<reference evidence="2" key="1">
    <citation type="submission" date="2022-11" db="UniProtKB">
        <authorList>
            <consortium name="WormBaseParasite"/>
        </authorList>
    </citation>
    <scope>IDENTIFICATION</scope>
</reference>
<dbReference type="Proteomes" id="UP000887576">
    <property type="component" value="Unplaced"/>
</dbReference>
<protein>
    <submittedName>
        <fullName evidence="2">DUF4408 domain-containing protein</fullName>
    </submittedName>
</protein>
<accession>A0AC34QLE2</accession>
<evidence type="ECO:0000313" key="1">
    <source>
        <dbReference type="Proteomes" id="UP000887576"/>
    </source>
</evidence>